<evidence type="ECO:0008006" key="4">
    <source>
        <dbReference type="Google" id="ProtNLM"/>
    </source>
</evidence>
<dbReference type="InterPro" id="IPR006597">
    <property type="entry name" value="Sel1-like"/>
</dbReference>
<evidence type="ECO:0000313" key="3">
    <source>
        <dbReference type="Proteomes" id="UP000179807"/>
    </source>
</evidence>
<dbReference type="Pfam" id="PF08238">
    <property type="entry name" value="Sel1"/>
    <property type="match status" value="2"/>
</dbReference>
<evidence type="ECO:0000313" key="2">
    <source>
        <dbReference type="EMBL" id="OHT07563.1"/>
    </source>
</evidence>
<dbReference type="AlphaFoldDB" id="A0A1J4K8M8"/>
<dbReference type="GeneID" id="94827058"/>
<protein>
    <recommendedName>
        <fullName evidence="4">Sel1 repeat family protein</fullName>
    </recommendedName>
</protein>
<dbReference type="VEuPathDB" id="TrichDB:TRFO_05205"/>
<organism evidence="2 3">
    <name type="scientific">Tritrichomonas foetus</name>
    <dbReference type="NCBI Taxonomy" id="1144522"/>
    <lineage>
        <taxon>Eukaryota</taxon>
        <taxon>Metamonada</taxon>
        <taxon>Parabasalia</taxon>
        <taxon>Tritrichomonadida</taxon>
        <taxon>Tritrichomonadidae</taxon>
        <taxon>Tritrichomonas</taxon>
    </lineage>
</organism>
<dbReference type="PANTHER" id="PTHR11102:SF160">
    <property type="entry name" value="ERAD-ASSOCIATED E3 UBIQUITIN-PROTEIN LIGASE COMPONENT HRD3"/>
    <property type="match status" value="1"/>
</dbReference>
<reference evidence="2" key="1">
    <citation type="submission" date="2016-10" db="EMBL/GenBank/DDBJ databases">
        <authorList>
            <person name="Benchimol M."/>
            <person name="Almeida L.G."/>
            <person name="Vasconcelos A.T."/>
            <person name="Perreira-Neves A."/>
            <person name="Rosa I.A."/>
            <person name="Tasca T."/>
            <person name="Bogo M.R."/>
            <person name="de Souza W."/>
        </authorList>
    </citation>
    <scope>NUCLEOTIDE SEQUENCE [LARGE SCALE GENOMIC DNA]</scope>
    <source>
        <strain evidence="2">K</strain>
    </source>
</reference>
<dbReference type="PANTHER" id="PTHR11102">
    <property type="entry name" value="SEL-1-LIKE PROTEIN"/>
    <property type="match status" value="1"/>
</dbReference>
<gene>
    <name evidence="2" type="ORF">TRFO_05205</name>
</gene>
<dbReference type="EMBL" id="MLAK01000693">
    <property type="protein sequence ID" value="OHT07563.1"/>
    <property type="molecule type" value="Genomic_DNA"/>
</dbReference>
<dbReference type="SMART" id="SM00671">
    <property type="entry name" value="SEL1"/>
    <property type="match status" value="2"/>
</dbReference>
<name>A0A1J4K8M8_9EUKA</name>
<dbReference type="RefSeq" id="XP_068360699.1">
    <property type="nucleotide sequence ID" value="XM_068492354.1"/>
</dbReference>
<dbReference type="Proteomes" id="UP000179807">
    <property type="component" value="Unassembled WGS sequence"/>
</dbReference>
<comment type="similarity">
    <text evidence="1">Belongs to the sel-1 family.</text>
</comment>
<dbReference type="Gene3D" id="1.25.40.10">
    <property type="entry name" value="Tetratricopeptide repeat domain"/>
    <property type="match status" value="1"/>
</dbReference>
<evidence type="ECO:0000256" key="1">
    <source>
        <dbReference type="ARBA" id="ARBA00038101"/>
    </source>
</evidence>
<dbReference type="SUPFAM" id="SSF81901">
    <property type="entry name" value="HCP-like"/>
    <property type="match status" value="1"/>
</dbReference>
<comment type="caution">
    <text evidence="2">The sequence shown here is derived from an EMBL/GenBank/DDBJ whole genome shotgun (WGS) entry which is preliminary data.</text>
</comment>
<keyword evidence="3" id="KW-1185">Reference proteome</keyword>
<sequence>MKLKDQDFLDDEEIDENEVAEYLSQFPYLLHLFKEFLNPSPIQLSILDNIVVLNDQNNILFDKNDSNTLYQHGARLYYGKGVSKNYPEAAYYFKMAAGLNYPKEILYYGLMLDEGNGITQNLPEAANYFKMAANESNCKLWCNAE</sequence>
<dbReference type="InterPro" id="IPR011990">
    <property type="entry name" value="TPR-like_helical_dom_sf"/>
</dbReference>
<proteinExistence type="inferred from homology"/>
<accession>A0A1J4K8M8</accession>
<dbReference type="InterPro" id="IPR050767">
    <property type="entry name" value="Sel1_AlgK"/>
</dbReference>